<protein>
    <recommendedName>
        <fullName evidence="3">UBC core domain-containing protein</fullName>
    </recommendedName>
</protein>
<dbReference type="PROSITE" id="PS50127">
    <property type="entry name" value="UBC_2"/>
    <property type="match status" value="1"/>
</dbReference>
<sequence>MAITSSTYVQQALQLEFTALKHACPSGVYVAPVHDTPLTWVGVLFPRQGPYATAVLRFEIIFTSAYPSRPPTIRFATDVFHPLVTPVTTYTHTTKDVGVDTVSSADGDRMPPGAFSLRHGFPEWYGKVNLDHPSEGPGRPPHIVEVLQYLRVAFDVPEVIDSVQLHHAANTGAWHAWESQRSRLRGAVSPSGPPGRPIGTLSPTRQQQPGGARRPGEWNWHGVWEDRVRKSVAASNTEHALYGGDGNSMIMFKRVNEDISSAAA</sequence>
<comment type="caution">
    <text evidence="4">The sequence shown here is derived from an EMBL/GenBank/DDBJ whole genome shotgun (WGS) entry which is preliminary data.</text>
</comment>
<gene>
    <name evidence="4" type="ORF">LTR62_005648</name>
</gene>
<dbReference type="AlphaFoldDB" id="A0AAN7TE76"/>
<reference evidence="4" key="1">
    <citation type="submission" date="2023-08" db="EMBL/GenBank/DDBJ databases">
        <title>Black Yeasts Isolated from many extreme environments.</title>
        <authorList>
            <person name="Coleine C."/>
            <person name="Stajich J.E."/>
            <person name="Selbmann L."/>
        </authorList>
    </citation>
    <scope>NUCLEOTIDE SEQUENCE</scope>
    <source>
        <strain evidence="4">CCFEE 5401</strain>
    </source>
</reference>
<dbReference type="InterPro" id="IPR000608">
    <property type="entry name" value="UBC"/>
</dbReference>
<dbReference type="InterPro" id="IPR050113">
    <property type="entry name" value="Ub_conjugating_enzyme"/>
</dbReference>
<proteinExistence type="predicted"/>
<dbReference type="Proteomes" id="UP001310890">
    <property type="component" value="Unassembled WGS sequence"/>
</dbReference>
<feature type="domain" description="UBC core" evidence="3">
    <location>
        <begin position="8"/>
        <end position="172"/>
    </location>
</feature>
<dbReference type="Pfam" id="PF00179">
    <property type="entry name" value="UQ_con"/>
    <property type="match status" value="1"/>
</dbReference>
<dbReference type="SUPFAM" id="SSF54495">
    <property type="entry name" value="UBC-like"/>
    <property type="match status" value="1"/>
</dbReference>
<organism evidence="4 5">
    <name type="scientific">Meristemomyces frigidus</name>
    <dbReference type="NCBI Taxonomy" id="1508187"/>
    <lineage>
        <taxon>Eukaryota</taxon>
        <taxon>Fungi</taxon>
        <taxon>Dikarya</taxon>
        <taxon>Ascomycota</taxon>
        <taxon>Pezizomycotina</taxon>
        <taxon>Dothideomycetes</taxon>
        <taxon>Dothideomycetidae</taxon>
        <taxon>Mycosphaerellales</taxon>
        <taxon>Teratosphaeriaceae</taxon>
        <taxon>Meristemomyces</taxon>
    </lineage>
</organism>
<dbReference type="PANTHER" id="PTHR24067">
    <property type="entry name" value="UBIQUITIN-CONJUGATING ENZYME E2"/>
    <property type="match status" value="1"/>
</dbReference>
<feature type="region of interest" description="Disordered" evidence="2">
    <location>
        <begin position="182"/>
        <end position="218"/>
    </location>
</feature>
<name>A0AAN7TE76_9PEZI</name>
<evidence type="ECO:0000313" key="4">
    <source>
        <dbReference type="EMBL" id="KAK5110609.1"/>
    </source>
</evidence>
<evidence type="ECO:0000256" key="2">
    <source>
        <dbReference type="SAM" id="MobiDB-lite"/>
    </source>
</evidence>
<evidence type="ECO:0000259" key="3">
    <source>
        <dbReference type="PROSITE" id="PS50127"/>
    </source>
</evidence>
<accession>A0AAN7TE76</accession>
<dbReference type="Gene3D" id="3.10.110.10">
    <property type="entry name" value="Ubiquitin Conjugating Enzyme"/>
    <property type="match status" value="1"/>
</dbReference>
<dbReference type="EMBL" id="JAVRRL010000047">
    <property type="protein sequence ID" value="KAK5110609.1"/>
    <property type="molecule type" value="Genomic_DNA"/>
</dbReference>
<evidence type="ECO:0000256" key="1">
    <source>
        <dbReference type="ARBA" id="ARBA00022786"/>
    </source>
</evidence>
<evidence type="ECO:0000313" key="5">
    <source>
        <dbReference type="Proteomes" id="UP001310890"/>
    </source>
</evidence>
<dbReference type="InterPro" id="IPR016135">
    <property type="entry name" value="UBQ-conjugating_enzyme/RWD"/>
</dbReference>
<dbReference type="CDD" id="cd23814">
    <property type="entry name" value="UEV_AKTIP"/>
    <property type="match status" value="1"/>
</dbReference>
<keyword evidence="1" id="KW-0833">Ubl conjugation pathway</keyword>